<dbReference type="STRING" id="710696.Intca_1099"/>
<evidence type="ECO:0000313" key="3">
    <source>
        <dbReference type="EMBL" id="ADU47620.1"/>
    </source>
</evidence>
<evidence type="ECO:0000313" key="4">
    <source>
        <dbReference type="Proteomes" id="UP000008914"/>
    </source>
</evidence>
<keyword evidence="4" id="KW-1185">Reference proteome</keyword>
<dbReference type="Pfam" id="PF09084">
    <property type="entry name" value="NMT1"/>
    <property type="match status" value="1"/>
</dbReference>
<reference evidence="3 4" key="1">
    <citation type="journal article" date="2010" name="Stand. Genomic Sci.">
        <title>Complete genome sequence of Intrasporangium calvum type strain (7 KIP).</title>
        <authorList>
            <person name="Del Rio T.G."/>
            <person name="Chertkov O."/>
            <person name="Yasawong M."/>
            <person name="Lucas S."/>
            <person name="Deshpande S."/>
            <person name="Cheng J.F."/>
            <person name="Detter C."/>
            <person name="Tapia R."/>
            <person name="Han C."/>
            <person name="Goodwin L."/>
            <person name="Pitluck S."/>
            <person name="Liolios K."/>
            <person name="Ivanova N."/>
            <person name="Mavromatis K."/>
            <person name="Pati A."/>
            <person name="Chen A."/>
            <person name="Palaniappan K."/>
            <person name="Land M."/>
            <person name="Hauser L."/>
            <person name="Chang Y.J."/>
            <person name="Jeffries C.D."/>
            <person name="Rohde M."/>
            <person name="Pukall R."/>
            <person name="Sikorski J."/>
            <person name="Goker M."/>
            <person name="Woyke T."/>
            <person name="Bristow J."/>
            <person name="Eisen J.A."/>
            <person name="Markowitz V."/>
            <person name="Hugenholtz P."/>
            <person name="Kyrpides N.C."/>
            <person name="Klenk H.P."/>
            <person name="Lapidus A."/>
        </authorList>
    </citation>
    <scope>NUCLEOTIDE SEQUENCE [LARGE SCALE GENOMIC DNA]</scope>
    <source>
        <strain evidence="4">ATCC 23552 / DSM 43043 / JCM 3097 / NBRC 12989 / 7 KIP</strain>
    </source>
</reference>
<feature type="chain" id="PRO_5039220919" description="SsuA/THI5-like domain-containing protein" evidence="1">
    <location>
        <begin position="20"/>
        <end position="345"/>
    </location>
</feature>
<dbReference type="Gene3D" id="3.40.190.10">
    <property type="entry name" value="Periplasmic binding protein-like II"/>
    <property type="match status" value="2"/>
</dbReference>
<proteinExistence type="predicted"/>
<dbReference type="EMBL" id="CP002343">
    <property type="protein sequence ID" value="ADU47620.1"/>
    <property type="molecule type" value="Genomic_DNA"/>
</dbReference>
<feature type="domain" description="SsuA/THI5-like" evidence="2">
    <location>
        <begin position="49"/>
        <end position="247"/>
    </location>
</feature>
<feature type="signal peptide" evidence="1">
    <location>
        <begin position="1"/>
        <end position="19"/>
    </location>
</feature>
<sequence length="345" mass="35398">MKTLLTTTTACLVLVTGLAACSGGDVQSAAKPSTETEILLPFPEGLPMAPVTVAKEQGLFKANGIDNVKVSVADGSGYVSQQLVAGNVNFALMGSADVAVAASKRPDVRVLFCHQAHNVYRIGALADSGVTDLAGLTGKSLGITEPGGGENALVKAALASAGLTDSVTQLPIGGAGPQSLSAIKDGKVQGYASSYPDFVALGAQGIEFVDITPEKYSSIPGTCMATTQEFLDSEGGKDEAKAVTKSWIDAEYYTLENRDKAFDLVCGAVPSACENKEAAKALFTEALAVMAPNEGDRPGDTKAEVWKTVVEVLSTAGTVPASLDLTSNVTGGDLDEIRNAAYAGR</sequence>
<organism evidence="3 4">
    <name type="scientific">Intrasporangium calvum (strain ATCC 23552 / DSM 43043 / JCM 3097 / NBRC 12989 / NCIMB 10167 / NRRL B-3866 / 7 KIP)</name>
    <dbReference type="NCBI Taxonomy" id="710696"/>
    <lineage>
        <taxon>Bacteria</taxon>
        <taxon>Bacillati</taxon>
        <taxon>Actinomycetota</taxon>
        <taxon>Actinomycetes</taxon>
        <taxon>Micrococcales</taxon>
        <taxon>Intrasporangiaceae</taxon>
        <taxon>Intrasporangium</taxon>
    </lineage>
</organism>
<dbReference type="eggNOG" id="COG0715">
    <property type="taxonomic scope" value="Bacteria"/>
</dbReference>
<dbReference type="SUPFAM" id="SSF53850">
    <property type="entry name" value="Periplasmic binding protein-like II"/>
    <property type="match status" value="1"/>
</dbReference>
<dbReference type="OrthoDB" id="7808807at2"/>
<evidence type="ECO:0000256" key="1">
    <source>
        <dbReference type="SAM" id="SignalP"/>
    </source>
</evidence>
<dbReference type="InterPro" id="IPR027939">
    <property type="entry name" value="NMT1/THI5"/>
</dbReference>
<dbReference type="PROSITE" id="PS51257">
    <property type="entry name" value="PROKAR_LIPOPROTEIN"/>
    <property type="match status" value="1"/>
</dbReference>
<evidence type="ECO:0000259" key="2">
    <source>
        <dbReference type="Pfam" id="PF09084"/>
    </source>
</evidence>
<gene>
    <name evidence="3" type="ordered locus">Intca_1099</name>
</gene>
<dbReference type="InterPro" id="IPR015168">
    <property type="entry name" value="SsuA/THI5"/>
</dbReference>
<dbReference type="GO" id="GO:0009228">
    <property type="term" value="P:thiamine biosynthetic process"/>
    <property type="evidence" value="ECO:0007669"/>
    <property type="project" value="InterPro"/>
</dbReference>
<dbReference type="RefSeq" id="WP_013491938.1">
    <property type="nucleotide sequence ID" value="NC_014830.1"/>
</dbReference>
<keyword evidence="1" id="KW-0732">Signal</keyword>
<dbReference type="AlphaFoldDB" id="E6SE07"/>
<protein>
    <recommendedName>
        <fullName evidence="2">SsuA/THI5-like domain-containing protein</fullName>
    </recommendedName>
</protein>
<dbReference type="KEGG" id="ica:Intca_1099"/>
<accession>E6SE07</accession>
<name>E6SE07_INTC7</name>
<dbReference type="PANTHER" id="PTHR31528:SF15">
    <property type="entry name" value="RIBOFLAVIN-BINDING PROTEIN RIBY"/>
    <property type="match status" value="1"/>
</dbReference>
<dbReference type="Proteomes" id="UP000008914">
    <property type="component" value="Chromosome"/>
</dbReference>
<dbReference type="HOGENOM" id="CLU_803573_0_0_11"/>
<dbReference type="PANTHER" id="PTHR31528">
    <property type="entry name" value="4-AMINO-5-HYDROXYMETHYL-2-METHYLPYRIMIDINE PHOSPHATE SYNTHASE THI11-RELATED"/>
    <property type="match status" value="1"/>
</dbReference>